<evidence type="ECO:0000313" key="2">
    <source>
        <dbReference type="EMBL" id="RUS32962.1"/>
    </source>
</evidence>
<feature type="region of interest" description="Disordered" evidence="1">
    <location>
        <begin position="115"/>
        <end position="135"/>
    </location>
</feature>
<accession>A0A433QT49</accession>
<dbReference type="Proteomes" id="UP000274822">
    <property type="component" value="Unassembled WGS sequence"/>
</dbReference>
<evidence type="ECO:0000256" key="1">
    <source>
        <dbReference type="SAM" id="MobiDB-lite"/>
    </source>
</evidence>
<dbReference type="AlphaFoldDB" id="A0A433QT49"/>
<comment type="caution">
    <text evidence="2">The sequence shown here is derived from an EMBL/GenBank/DDBJ whole genome shotgun (WGS) entry which is preliminary data.</text>
</comment>
<reference evidence="2 3" key="1">
    <citation type="journal article" date="2018" name="New Phytol.">
        <title>Phylogenomics of Endogonaceae and evolution of mycorrhizas within Mucoromycota.</title>
        <authorList>
            <person name="Chang Y."/>
            <person name="Desiro A."/>
            <person name="Na H."/>
            <person name="Sandor L."/>
            <person name="Lipzen A."/>
            <person name="Clum A."/>
            <person name="Barry K."/>
            <person name="Grigoriev I.V."/>
            <person name="Martin F.M."/>
            <person name="Stajich J.E."/>
            <person name="Smith M.E."/>
            <person name="Bonito G."/>
            <person name="Spatafora J.W."/>
        </authorList>
    </citation>
    <scope>NUCLEOTIDE SEQUENCE [LARGE SCALE GENOMIC DNA]</scope>
    <source>
        <strain evidence="2 3">AD002</strain>
    </source>
</reference>
<keyword evidence="3" id="KW-1185">Reference proteome</keyword>
<gene>
    <name evidence="2" type="ORF">BC938DRAFT_473648</name>
</gene>
<evidence type="ECO:0000313" key="3">
    <source>
        <dbReference type="Proteomes" id="UP000274822"/>
    </source>
</evidence>
<protein>
    <submittedName>
        <fullName evidence="2">Uncharacterized protein</fullName>
    </submittedName>
</protein>
<name>A0A433QT49_9FUNG</name>
<dbReference type="EMBL" id="RBNJ01001617">
    <property type="protein sequence ID" value="RUS32962.1"/>
    <property type="molecule type" value="Genomic_DNA"/>
</dbReference>
<proteinExistence type="predicted"/>
<organism evidence="2 3">
    <name type="scientific">Jimgerdemannia flammicorona</name>
    <dbReference type="NCBI Taxonomy" id="994334"/>
    <lineage>
        <taxon>Eukaryota</taxon>
        <taxon>Fungi</taxon>
        <taxon>Fungi incertae sedis</taxon>
        <taxon>Mucoromycota</taxon>
        <taxon>Mucoromycotina</taxon>
        <taxon>Endogonomycetes</taxon>
        <taxon>Endogonales</taxon>
        <taxon>Endogonaceae</taxon>
        <taxon>Jimgerdemannia</taxon>
    </lineage>
</organism>
<sequence>MFSKEDWAEIARGMKRLPQVDEKFAKSIVRFAEVTTTTQLREILEMTSFKKKDERYYRQLHYDAEWADLLTEFEDPNNALCKNHLEGWYDANREWKLLGTVFFVIIASESTTVASTARKNRKRTNGQRTKMGHHSDGLFERTLTTSSMVRLKSPETLKELRERRCS</sequence>